<organism evidence="1 2">
    <name type="scientific">Flavobacterium ponti</name>
    <dbReference type="NCBI Taxonomy" id="665133"/>
    <lineage>
        <taxon>Bacteria</taxon>
        <taxon>Pseudomonadati</taxon>
        <taxon>Bacteroidota</taxon>
        <taxon>Flavobacteriia</taxon>
        <taxon>Flavobacteriales</taxon>
        <taxon>Flavobacteriaceae</taxon>
        <taxon>Flavobacterium</taxon>
    </lineage>
</organism>
<keyword evidence="2" id="KW-1185">Reference proteome</keyword>
<proteinExistence type="predicted"/>
<gene>
    <name evidence="1" type="ORF">ACFO3U_08565</name>
</gene>
<evidence type="ECO:0000313" key="2">
    <source>
        <dbReference type="Proteomes" id="UP001595885"/>
    </source>
</evidence>
<dbReference type="Proteomes" id="UP001595885">
    <property type="component" value="Unassembled WGS sequence"/>
</dbReference>
<comment type="caution">
    <text evidence="1">The sequence shown here is derived from an EMBL/GenBank/DDBJ whole genome shotgun (WGS) entry which is preliminary data.</text>
</comment>
<evidence type="ECO:0000313" key="1">
    <source>
        <dbReference type="EMBL" id="MFC4740045.1"/>
    </source>
</evidence>
<sequence length="160" mass="18488">MYIPFEDLPGHSKIWIYQANRKLSDNEVAEITEATKEFVENWAAHGTSLEASFVVKYNRFIILAVNQDVQAATGCSIDSSVQFIQSLEAKYEIDLLDKMNVTYKTGEFIAFKTLIEFKQLAKSKSVSENTIVFNNLVNTIEEWQDFWEVPANESWHSRFF</sequence>
<accession>A0ABV9P5R3</accession>
<dbReference type="EMBL" id="JBHSGW010000025">
    <property type="protein sequence ID" value="MFC4740045.1"/>
    <property type="molecule type" value="Genomic_DNA"/>
</dbReference>
<protein>
    <submittedName>
        <fullName evidence="1">ABC transporter ATPase</fullName>
    </submittedName>
</protein>
<dbReference type="RefSeq" id="WP_379740631.1">
    <property type="nucleotide sequence ID" value="NZ_JBHSGW010000025.1"/>
</dbReference>
<name>A0ABV9P5R3_9FLAO</name>
<reference evidence="2" key="1">
    <citation type="journal article" date="2019" name="Int. J. Syst. Evol. Microbiol.">
        <title>The Global Catalogue of Microorganisms (GCM) 10K type strain sequencing project: providing services to taxonomists for standard genome sequencing and annotation.</title>
        <authorList>
            <consortium name="The Broad Institute Genomics Platform"/>
            <consortium name="The Broad Institute Genome Sequencing Center for Infectious Disease"/>
            <person name="Wu L."/>
            <person name="Ma J."/>
        </authorList>
    </citation>
    <scope>NUCLEOTIDE SEQUENCE [LARGE SCALE GENOMIC DNA]</scope>
    <source>
        <strain evidence="2">CCUG 50349</strain>
    </source>
</reference>